<organism evidence="2 3">
    <name type="scientific">Nitzschia inconspicua</name>
    <dbReference type="NCBI Taxonomy" id="303405"/>
    <lineage>
        <taxon>Eukaryota</taxon>
        <taxon>Sar</taxon>
        <taxon>Stramenopiles</taxon>
        <taxon>Ochrophyta</taxon>
        <taxon>Bacillariophyta</taxon>
        <taxon>Bacillariophyceae</taxon>
        <taxon>Bacillariophycidae</taxon>
        <taxon>Bacillariales</taxon>
        <taxon>Bacillariaceae</taxon>
        <taxon>Nitzschia</taxon>
    </lineage>
</organism>
<evidence type="ECO:0000256" key="1">
    <source>
        <dbReference type="SAM" id="MobiDB-lite"/>
    </source>
</evidence>
<dbReference type="Proteomes" id="UP000693970">
    <property type="component" value="Unassembled WGS sequence"/>
</dbReference>
<comment type="caution">
    <text evidence="2">The sequence shown here is derived from an EMBL/GenBank/DDBJ whole genome shotgun (WGS) entry which is preliminary data.</text>
</comment>
<feature type="region of interest" description="Disordered" evidence="1">
    <location>
        <begin position="465"/>
        <end position="489"/>
    </location>
</feature>
<keyword evidence="3" id="KW-1185">Reference proteome</keyword>
<evidence type="ECO:0000313" key="3">
    <source>
        <dbReference type="Proteomes" id="UP000693970"/>
    </source>
</evidence>
<name>A0A9K3KVF7_9STRA</name>
<reference evidence="2" key="2">
    <citation type="submission" date="2021-04" db="EMBL/GenBank/DDBJ databases">
        <authorList>
            <person name="Podell S."/>
        </authorList>
    </citation>
    <scope>NUCLEOTIDE SEQUENCE</scope>
    <source>
        <strain evidence="2">Hildebrandi</strain>
    </source>
</reference>
<evidence type="ECO:0000313" key="2">
    <source>
        <dbReference type="EMBL" id="KAG7350705.1"/>
    </source>
</evidence>
<dbReference type="OrthoDB" id="46175at2759"/>
<reference evidence="2" key="1">
    <citation type="journal article" date="2021" name="Sci. Rep.">
        <title>Diploid genomic architecture of Nitzschia inconspicua, an elite biomass production diatom.</title>
        <authorList>
            <person name="Oliver A."/>
            <person name="Podell S."/>
            <person name="Pinowska A."/>
            <person name="Traller J.C."/>
            <person name="Smith S.R."/>
            <person name="McClure R."/>
            <person name="Beliaev A."/>
            <person name="Bohutskyi P."/>
            <person name="Hill E.A."/>
            <person name="Rabines A."/>
            <person name="Zheng H."/>
            <person name="Allen L.Z."/>
            <person name="Kuo A."/>
            <person name="Grigoriev I.V."/>
            <person name="Allen A.E."/>
            <person name="Hazlebeck D."/>
            <person name="Allen E.E."/>
        </authorList>
    </citation>
    <scope>NUCLEOTIDE SEQUENCE</scope>
    <source>
        <strain evidence="2">Hildebrandi</strain>
    </source>
</reference>
<accession>A0A9K3KVF7</accession>
<protein>
    <submittedName>
        <fullName evidence="2">Uncharacterized protein</fullName>
    </submittedName>
</protein>
<gene>
    <name evidence="2" type="ORF">IV203_010065</name>
</gene>
<feature type="compositionally biased region" description="Basic and acidic residues" evidence="1">
    <location>
        <begin position="468"/>
        <end position="482"/>
    </location>
</feature>
<dbReference type="AlphaFoldDB" id="A0A9K3KVF7"/>
<dbReference type="EMBL" id="JAGRRH010000018">
    <property type="protein sequence ID" value="KAG7350705.1"/>
    <property type="molecule type" value="Genomic_DNA"/>
</dbReference>
<sequence>MVLLTTLNKLSSSLTKTIGPPLFRTGLSLRNKLVPRNPNTINNYWIDMLFLIPYSQKLLSLAIYEETKVQIDSFRRQRFDAMAATDFYNDKDDRHDKEVQDLQTTLRNATVDASATVQMAEIRTKVLNDILRPSLLPTETWGNDIENSWRYNIRLVAWIRKEILLAKYGPFIQEAMMAYPSLRMSPQFQSSNRRRFFIDLMNRGIIQWDQKNNTSTDNSPYDESLATIQRLPRTNVVVKALRMRDWSTQKNSARFRQAVLPLVTKLGGTEYQSPLDDDEEDALVQKTKNTGTTSGHLAVSKPGTFSFTHAMIPPETKLDDTSLDDLLEVVTGGYINNCGPLNALCQEANCYQLWTREYVEHLGDYLLRRIESSNCCESTVILDVGAGDGLLIQCLKEYMYDKMMTSKPKAGKTGLTVKTDHEIIVAKRGMPKLIATDDMSWNIFTKANVEKLSVDQALQTYAQATKRTTKDTLSDESNREDPPENQSRSGQVIVLCSWMPMGEDWSAKFREAGVDEYILIGESDDGSCGHNWWTWGNSAFRDGTIKSSKDMPSVAPFIQDGYERRDLKELTSYQFSSFDCAISKSSNTVSFRKLQD</sequence>
<proteinExistence type="predicted"/>